<evidence type="ECO:0000256" key="9">
    <source>
        <dbReference type="ARBA" id="ARBA00023004"/>
    </source>
</evidence>
<organism evidence="17 18">
    <name type="scientific">Pelatocladus maniniholoensis HA4357-MV3</name>
    <dbReference type="NCBI Taxonomy" id="1117104"/>
    <lineage>
        <taxon>Bacteria</taxon>
        <taxon>Bacillati</taxon>
        <taxon>Cyanobacteriota</taxon>
        <taxon>Cyanophyceae</taxon>
        <taxon>Nostocales</taxon>
        <taxon>Nostocaceae</taxon>
        <taxon>Pelatocladus</taxon>
    </lineage>
</organism>
<accession>A0A9E3LWI3</accession>
<reference evidence="17" key="1">
    <citation type="submission" date="2021-05" db="EMBL/GenBank/DDBJ databases">
        <authorList>
            <person name="Pietrasiak N."/>
            <person name="Ward R."/>
            <person name="Stajich J.E."/>
            <person name="Kurbessoian T."/>
        </authorList>
    </citation>
    <scope>NUCLEOTIDE SEQUENCE</scope>
    <source>
        <strain evidence="17">HA4357-MV3</strain>
    </source>
</reference>
<keyword evidence="9 15" id="KW-0408">Iron</keyword>
<feature type="transmembrane region" description="Helical" evidence="15">
    <location>
        <begin position="68"/>
        <end position="86"/>
    </location>
</feature>
<comment type="caution">
    <text evidence="15">Lacks conserved residue(s) required for the propagation of feature annotation.</text>
</comment>
<evidence type="ECO:0000256" key="4">
    <source>
        <dbReference type="ARBA" id="ARBA00022617"/>
    </source>
</evidence>
<sequence>MAGSTSNTPTQPTQPEIEYPIYTVRFLAIHALGVPTIWFLGAIAAMQFIYRDEQLPIRLEFLGIDPRLLLVLLPIAASVVWTAINFGRSTIREIHKTLSR</sequence>
<keyword evidence="2 15" id="KW-0813">Transport</keyword>
<evidence type="ECO:0000256" key="6">
    <source>
        <dbReference type="ARBA" id="ARBA00022723"/>
    </source>
</evidence>
<name>A0A9E3LWI3_9NOST</name>
<keyword evidence="3 14" id="KW-0602">Photosynthesis</keyword>
<keyword evidence="6 15" id="KW-0479">Metal-binding</keyword>
<dbReference type="GO" id="GO:0009539">
    <property type="term" value="C:photosystem II reaction center"/>
    <property type="evidence" value="ECO:0007669"/>
    <property type="project" value="InterPro"/>
</dbReference>
<keyword evidence="11 14" id="KW-0472">Membrane</keyword>
<dbReference type="InterPro" id="IPR006216">
    <property type="entry name" value="PSII_cyt_b559_CS"/>
</dbReference>
<dbReference type="SUPFAM" id="SSF161045">
    <property type="entry name" value="Cytochrome b559 subunits"/>
    <property type="match status" value="1"/>
</dbReference>
<dbReference type="PROSITE" id="PS00537">
    <property type="entry name" value="CYTOCHROME_B559"/>
    <property type="match status" value="1"/>
</dbReference>
<dbReference type="Pfam" id="PF00283">
    <property type="entry name" value="Cytochrom_B559"/>
    <property type="match status" value="1"/>
</dbReference>
<dbReference type="GO" id="GO:0020037">
    <property type="term" value="F:heme binding"/>
    <property type="evidence" value="ECO:0007669"/>
    <property type="project" value="InterPro"/>
</dbReference>
<comment type="caution">
    <text evidence="17">The sequence shown here is derived from an EMBL/GenBank/DDBJ whole genome shotgun (WGS) entry which is preliminary data.</text>
</comment>
<dbReference type="HAMAP" id="MF_00717">
    <property type="entry name" value="PSII_PsbY"/>
    <property type="match status" value="1"/>
</dbReference>
<dbReference type="Pfam" id="PF06298">
    <property type="entry name" value="PsbY"/>
    <property type="match status" value="1"/>
</dbReference>
<dbReference type="Proteomes" id="UP000813215">
    <property type="component" value="Unassembled WGS sequence"/>
</dbReference>
<comment type="similarity">
    <text evidence="14">Belongs to the PsbY family.</text>
</comment>
<dbReference type="EMBL" id="JAHHHW010000156">
    <property type="protein sequence ID" value="MBW4435239.1"/>
    <property type="molecule type" value="Genomic_DNA"/>
</dbReference>
<comment type="subcellular location">
    <subcellularLocation>
        <location evidence="1 14 15">Cellular thylakoid membrane</location>
        <topology evidence="1 14 15">Single-pass membrane protein</topology>
    </subcellularLocation>
</comment>
<comment type="function">
    <text evidence="14">Loosely associated component of the core of photosystem II (PSII). PSII is a light-driven water plastoquinone oxidoreductase, using light energy to abstract electrons from H(2)O, generating a proton gradient subsequently used for ATP formation.</text>
</comment>
<evidence type="ECO:0000259" key="16">
    <source>
        <dbReference type="Pfam" id="PF00283"/>
    </source>
</evidence>
<evidence type="ECO:0000256" key="7">
    <source>
        <dbReference type="ARBA" id="ARBA00022982"/>
    </source>
</evidence>
<evidence type="ECO:0000256" key="15">
    <source>
        <dbReference type="RuleBase" id="RU004529"/>
    </source>
</evidence>
<evidence type="ECO:0000256" key="10">
    <source>
        <dbReference type="ARBA" id="ARBA00023078"/>
    </source>
</evidence>
<evidence type="ECO:0000313" key="18">
    <source>
        <dbReference type="Proteomes" id="UP000813215"/>
    </source>
</evidence>
<keyword evidence="8 14" id="KW-1133">Transmembrane helix</keyword>
<comment type="similarity">
    <text evidence="15">Belongs to the PsbE/PsbF family.</text>
</comment>
<evidence type="ECO:0000256" key="3">
    <source>
        <dbReference type="ARBA" id="ARBA00022531"/>
    </source>
</evidence>
<evidence type="ECO:0000256" key="8">
    <source>
        <dbReference type="ARBA" id="ARBA00022989"/>
    </source>
</evidence>
<dbReference type="GO" id="GO:0031676">
    <property type="term" value="C:plasma membrane-derived thylakoid membrane"/>
    <property type="evidence" value="ECO:0007669"/>
    <property type="project" value="UniProtKB-SubCell"/>
</dbReference>
<evidence type="ECO:0000256" key="5">
    <source>
        <dbReference type="ARBA" id="ARBA00022692"/>
    </source>
</evidence>
<dbReference type="NCBIfam" id="TIGR01333">
    <property type="entry name" value="cyt_b559_beta"/>
    <property type="match status" value="1"/>
</dbReference>
<evidence type="ECO:0000313" key="17">
    <source>
        <dbReference type="EMBL" id="MBW4435239.1"/>
    </source>
</evidence>
<gene>
    <name evidence="17" type="primary">psbF</name>
    <name evidence="14" type="synonym">psbY</name>
    <name evidence="17" type="ORF">KME28_26885</name>
</gene>
<evidence type="ECO:0000256" key="2">
    <source>
        <dbReference type="ARBA" id="ARBA00022448"/>
    </source>
</evidence>
<dbReference type="InterPro" id="IPR013081">
    <property type="entry name" value="PSII_cyt_b559_N"/>
</dbReference>
<evidence type="ECO:0000256" key="11">
    <source>
        <dbReference type="ARBA" id="ARBA00023136"/>
    </source>
</evidence>
<comment type="subunit">
    <text evidence="15">Heterodimer of an alpha subunit and a beta subunit.</text>
</comment>
<keyword evidence="12 14" id="KW-0604">Photosystem II</keyword>
<keyword evidence="5 14" id="KW-0812">Transmembrane</keyword>
<evidence type="ECO:0000256" key="12">
    <source>
        <dbReference type="ARBA" id="ARBA00023276"/>
    </source>
</evidence>
<evidence type="ECO:0000256" key="1">
    <source>
        <dbReference type="ARBA" id="ARBA00004376"/>
    </source>
</evidence>
<reference evidence="17" key="2">
    <citation type="journal article" date="2022" name="Microbiol. Resour. Announc.">
        <title>Metagenome Sequencing to Explore Phylogenomics of Terrestrial Cyanobacteria.</title>
        <authorList>
            <person name="Ward R.D."/>
            <person name="Stajich J.E."/>
            <person name="Johansen J.R."/>
            <person name="Huntemann M."/>
            <person name="Clum A."/>
            <person name="Foster B."/>
            <person name="Foster B."/>
            <person name="Roux S."/>
            <person name="Palaniappan K."/>
            <person name="Varghese N."/>
            <person name="Mukherjee S."/>
            <person name="Reddy T.B.K."/>
            <person name="Daum C."/>
            <person name="Copeland A."/>
            <person name="Chen I.A."/>
            <person name="Ivanova N.N."/>
            <person name="Kyrpides N.C."/>
            <person name="Shapiro N."/>
            <person name="Eloe-Fadrosh E.A."/>
            <person name="Pietrasiak N."/>
        </authorList>
    </citation>
    <scope>NUCLEOTIDE SEQUENCE</scope>
    <source>
        <strain evidence="17">HA4357-MV3</strain>
    </source>
</reference>
<keyword evidence="4 15" id="KW-0349">Heme</keyword>
<keyword evidence="10 14" id="KW-0793">Thylakoid</keyword>
<dbReference type="AlphaFoldDB" id="A0A9E3LWI3"/>
<protein>
    <recommendedName>
        <fullName evidence="14">Photosystem II reaction center protein Y</fullName>
    </recommendedName>
</protein>
<dbReference type="InterPro" id="IPR009388">
    <property type="entry name" value="PSII_PsbY"/>
</dbReference>
<proteinExistence type="inferred from homology"/>
<dbReference type="GO" id="GO:0030145">
    <property type="term" value="F:manganese ion binding"/>
    <property type="evidence" value="ECO:0007669"/>
    <property type="project" value="InterPro"/>
</dbReference>
<feature type="transmembrane region" description="Helical" evidence="15">
    <location>
        <begin position="26"/>
        <end position="48"/>
    </location>
</feature>
<feature type="domain" description="Photosystem II cytochrome b559 N-terminal" evidence="16">
    <location>
        <begin position="17"/>
        <end position="41"/>
    </location>
</feature>
<evidence type="ECO:0000256" key="14">
    <source>
        <dbReference type="HAMAP-Rule" id="MF_00717"/>
    </source>
</evidence>
<keyword evidence="7 15" id="KW-0249">Electron transport</keyword>
<dbReference type="GO" id="GO:0009767">
    <property type="term" value="P:photosynthetic electron transport chain"/>
    <property type="evidence" value="ECO:0007669"/>
    <property type="project" value="InterPro"/>
</dbReference>
<dbReference type="InterPro" id="IPR006241">
    <property type="entry name" value="PSII_cyt_b559_bsu"/>
</dbReference>
<feature type="topological domain" description="Lumenal" evidence="14">
    <location>
        <begin position="1"/>
        <end position="67"/>
    </location>
</feature>
<evidence type="ECO:0000256" key="13">
    <source>
        <dbReference type="ARBA" id="ARBA00037211"/>
    </source>
</evidence>
<comment type="subunit">
    <text evidence="14">PSII is composed of 1 copy each of membrane proteins PsbA, PsbB, PsbC, PsbD, PsbE, PsbF, PsbH, PsbI, PsbJ, PsbK, PsbL, PsbM, PsbT, PsbX, PsbY, PsbZ, Psb30/Ycf12, peripheral proteins PsbO, CyanoQ (PsbQ), PsbU, PsbV and a large number of cofactors. It forms dimeric complexes.</text>
</comment>
<feature type="topological domain" description="Lumenal" evidence="14">
    <location>
        <begin position="87"/>
        <end position="100"/>
    </location>
</feature>
<comment type="function">
    <text evidence="13 15">This b-type cytochrome is tightly associated with the reaction center of photosystem II (PSII). PSII is a light-driven water:plastoquinone oxidoreductase that uses light energy to abstract electrons from H(2)O, generating O(2) and a proton gradient subsequently used for ATP formation. It consists of a core antenna complex that captures photons, and an electron transfer chain that converts photonic excitation into a charge separation.</text>
</comment>